<evidence type="ECO:0000256" key="4">
    <source>
        <dbReference type="ARBA" id="ARBA00023163"/>
    </source>
</evidence>
<feature type="domain" description="Xylanolytic transcriptional activator regulatory" evidence="7">
    <location>
        <begin position="305"/>
        <end position="459"/>
    </location>
</feature>
<keyword evidence="1" id="KW-0479">Metal-binding</keyword>
<feature type="region of interest" description="Disordered" evidence="6">
    <location>
        <begin position="1"/>
        <end position="43"/>
    </location>
</feature>
<comment type="caution">
    <text evidence="8">The sequence shown here is derived from an EMBL/GenBank/DDBJ whole genome shotgun (WGS) entry which is preliminary data.</text>
</comment>
<dbReference type="PANTHER" id="PTHR47660:SF2">
    <property type="entry name" value="TRANSCRIPTION FACTOR WITH C2H2 AND ZN(2)-CYS(6) DNA BINDING DOMAIN (EUROFUNG)"/>
    <property type="match status" value="1"/>
</dbReference>
<feature type="region of interest" description="Disordered" evidence="6">
    <location>
        <begin position="188"/>
        <end position="214"/>
    </location>
</feature>
<keyword evidence="4" id="KW-0804">Transcription</keyword>
<evidence type="ECO:0000256" key="3">
    <source>
        <dbReference type="ARBA" id="ARBA00023015"/>
    </source>
</evidence>
<keyword evidence="2" id="KW-0862">Zinc</keyword>
<evidence type="ECO:0000313" key="9">
    <source>
        <dbReference type="Proteomes" id="UP001583186"/>
    </source>
</evidence>
<dbReference type="Proteomes" id="UP001583186">
    <property type="component" value="Unassembled WGS sequence"/>
</dbReference>
<dbReference type="Pfam" id="PF04082">
    <property type="entry name" value="Fungal_trans"/>
    <property type="match status" value="1"/>
</dbReference>
<proteinExistence type="predicted"/>
<gene>
    <name evidence="8" type="ORF">Sste5346_006963</name>
</gene>
<sequence>MPDTDSPSGEPRTPASTRAELERQRNVNNENTPQHAVPLATEHPTPTAVALPRIEWDMLAHELDGVLDNSTASGLGQYQAAQQNISGIDSTNSFQNLFFYSTSDEHVWTATQYAEGTGAAGSFDWGFTDVPDNDIFEAIGALPQPPPPPPSDPQVVIVASPISSGTGSVAGRSPPDRDSEIVRALKAEEVDGQPNTGDLPNGSPEESAWPTVYYQPNTPVDPVNLPTVTRPSTPTPRATTLLSTFAPDGAASGTGDLLRTISACVNAQARMSMQILATYAHRPVWPLPDLANFPSIPSLTACVNCYLAHFSAWLPIVDSPRGSFRVDKAAPILLMAMASVGAVYASGGLEKLAFPLDELVRRQIVYICEHDHRFVLEPCVMQASLLQSYFGLYNYSAARELQRRDPTASSEAVQKAMRQDHRYSRLGWSIFLFDAQMLCFFGTPCHYALSDIQVSLPVDAITTAAVPGTEAAASHPRAIFGQILASLLDHGQLLEEPSDMGLSCLAYALYRICLESASSRALFQQSRQAPHVAQKRLDQLARHVTDTPASLTALRLSCVAVSRHAYLELTDPGLLGAIKVAAGRLGEQEQQAAQVDVARRLKSDPAGARCLFAHAAMLRCLLNRFTFDTPTEVIWTFDAALAMWAFLRFSGQSLNGQKSNNATSILLTWKPSPSINEWVKTGRGGVSVQGIGNGSSSDDNGTITAAAVLRGASERLEVMSWGLAAKYRVVLKGMLAQANA</sequence>
<dbReference type="PANTHER" id="PTHR47660">
    <property type="entry name" value="TRANSCRIPTION FACTOR WITH C2H2 AND ZN(2)-CYS(6) DNA BINDING DOMAIN (EUROFUNG)-RELATED-RELATED"/>
    <property type="match status" value="1"/>
</dbReference>
<dbReference type="InterPro" id="IPR007219">
    <property type="entry name" value="XnlR_reg_dom"/>
</dbReference>
<evidence type="ECO:0000256" key="1">
    <source>
        <dbReference type="ARBA" id="ARBA00022723"/>
    </source>
</evidence>
<evidence type="ECO:0000256" key="5">
    <source>
        <dbReference type="ARBA" id="ARBA00023242"/>
    </source>
</evidence>
<dbReference type="CDD" id="cd12148">
    <property type="entry name" value="fungal_TF_MHR"/>
    <property type="match status" value="1"/>
</dbReference>
<evidence type="ECO:0000256" key="6">
    <source>
        <dbReference type="SAM" id="MobiDB-lite"/>
    </source>
</evidence>
<keyword evidence="3" id="KW-0805">Transcription regulation</keyword>
<evidence type="ECO:0000259" key="7">
    <source>
        <dbReference type="Pfam" id="PF04082"/>
    </source>
</evidence>
<keyword evidence="5" id="KW-0539">Nucleus</keyword>
<accession>A0ABR3YXH1</accession>
<keyword evidence="9" id="KW-1185">Reference proteome</keyword>
<dbReference type="EMBL" id="JAWCUI010000044">
    <property type="protein sequence ID" value="KAL1892453.1"/>
    <property type="molecule type" value="Genomic_DNA"/>
</dbReference>
<name>A0ABR3YXH1_9PEZI</name>
<evidence type="ECO:0000313" key="8">
    <source>
        <dbReference type="EMBL" id="KAL1892453.1"/>
    </source>
</evidence>
<evidence type="ECO:0000256" key="2">
    <source>
        <dbReference type="ARBA" id="ARBA00022833"/>
    </source>
</evidence>
<protein>
    <recommendedName>
        <fullName evidence="7">Xylanolytic transcriptional activator regulatory domain-containing protein</fullName>
    </recommendedName>
</protein>
<organism evidence="8 9">
    <name type="scientific">Sporothrix stenoceras</name>
    <dbReference type="NCBI Taxonomy" id="5173"/>
    <lineage>
        <taxon>Eukaryota</taxon>
        <taxon>Fungi</taxon>
        <taxon>Dikarya</taxon>
        <taxon>Ascomycota</taxon>
        <taxon>Pezizomycotina</taxon>
        <taxon>Sordariomycetes</taxon>
        <taxon>Sordariomycetidae</taxon>
        <taxon>Ophiostomatales</taxon>
        <taxon>Ophiostomataceae</taxon>
        <taxon>Sporothrix</taxon>
    </lineage>
</organism>
<reference evidence="8 9" key="1">
    <citation type="journal article" date="2024" name="IMA Fungus">
        <title>IMA Genome - F19 : A genome assembly and annotation guide to empower mycologists, including annotated draft genome sequences of Ceratocystis pirilliformis, Diaporthe australafricana, Fusarium ophioides, Paecilomyces lecythidis, and Sporothrix stenoceras.</title>
        <authorList>
            <person name="Aylward J."/>
            <person name="Wilson A.M."/>
            <person name="Visagie C.M."/>
            <person name="Spraker J."/>
            <person name="Barnes I."/>
            <person name="Buitendag C."/>
            <person name="Ceriani C."/>
            <person name="Del Mar Angel L."/>
            <person name="du Plessis D."/>
            <person name="Fuchs T."/>
            <person name="Gasser K."/>
            <person name="Kramer D."/>
            <person name="Li W."/>
            <person name="Munsamy K."/>
            <person name="Piso A."/>
            <person name="Price J.L."/>
            <person name="Sonnekus B."/>
            <person name="Thomas C."/>
            <person name="van der Nest A."/>
            <person name="van Dijk A."/>
            <person name="van Heerden A."/>
            <person name="van Vuuren N."/>
            <person name="Yilmaz N."/>
            <person name="Duong T.A."/>
            <person name="van der Merwe N.A."/>
            <person name="Wingfield M.J."/>
            <person name="Wingfield B.D."/>
        </authorList>
    </citation>
    <scope>NUCLEOTIDE SEQUENCE [LARGE SCALE GENOMIC DNA]</scope>
    <source>
        <strain evidence="8 9">CMW 5346</strain>
    </source>
</reference>